<protein>
    <submittedName>
        <fullName evidence="1">Uncharacterized protein</fullName>
    </submittedName>
</protein>
<proteinExistence type="predicted"/>
<dbReference type="EMBL" id="KY565532">
    <property type="protein sequence ID" value="ARR75039.1"/>
    <property type="molecule type" value="Genomic_DNA"/>
</dbReference>
<organism evidence="1">
    <name type="scientific">Mimivirus AB-566-O17</name>
    <dbReference type="NCBI Taxonomy" id="1988039"/>
    <lineage>
        <taxon>Viruses</taxon>
        <taxon>Varidnaviria</taxon>
        <taxon>Bamfordvirae</taxon>
        <taxon>Nucleocytoviricota</taxon>
        <taxon>Megaviricetes</taxon>
        <taxon>Imitervirales</taxon>
        <taxon>Mimiviridae</taxon>
        <taxon>Megamimivirinae</taxon>
        <taxon>Mimivirus</taxon>
    </lineage>
</organism>
<reference evidence="1" key="1">
    <citation type="journal article" date="2017" name="ISME J.">
        <title>Genomic exploration of individual giant ocean viruses.</title>
        <authorList>
            <person name="Wilson W.H."/>
            <person name="Gilg I.C."/>
            <person name="Moniruzzaman M."/>
            <person name="Field E.K."/>
            <person name="Koren S."/>
            <person name="LeCleir G.R."/>
            <person name="Martinez Martinez J."/>
            <person name="Poulton N.J."/>
            <person name="Swan B.K."/>
            <person name="Stepanauskas R."/>
            <person name="Wilhelm S.W."/>
        </authorList>
    </citation>
    <scope>NUCLEOTIDE SEQUENCE</scope>
</reference>
<sequence length="121" mass="14263">MTALIIAYSNTLKGLYKFVKEVCPEELHSINQMESVTNALENTSYSIFFDWCNDILAPYKCQIMNCDSDFFLGMNSDSWNSSKKMYFSKFTQVYKTLSEENRVKLWWYFQQLIKISERVAA</sequence>
<gene>
    <name evidence="1" type="ORF">SAGO17_00121</name>
</gene>
<evidence type="ECO:0000313" key="1">
    <source>
        <dbReference type="EMBL" id="ARR75039.1"/>
    </source>
</evidence>
<name>A0A1X9VNZ2_9VIRU</name>
<accession>A0A1X9VNZ2</accession>